<gene>
    <name evidence="2" type="ORF">SAMN05216276_110420</name>
</gene>
<proteinExistence type="predicted"/>
<dbReference type="EMBL" id="FZOD01000104">
    <property type="protein sequence ID" value="SNT63770.1"/>
    <property type="molecule type" value="Genomic_DNA"/>
</dbReference>
<dbReference type="Proteomes" id="UP000198282">
    <property type="component" value="Unassembled WGS sequence"/>
</dbReference>
<organism evidence="2 3">
    <name type="scientific">Streptosporangium subroseum</name>
    <dbReference type="NCBI Taxonomy" id="106412"/>
    <lineage>
        <taxon>Bacteria</taxon>
        <taxon>Bacillati</taxon>
        <taxon>Actinomycetota</taxon>
        <taxon>Actinomycetes</taxon>
        <taxon>Streptosporangiales</taxon>
        <taxon>Streptosporangiaceae</taxon>
        <taxon>Streptosporangium</taxon>
    </lineage>
</organism>
<reference evidence="2 3" key="1">
    <citation type="submission" date="2017-06" db="EMBL/GenBank/DDBJ databases">
        <authorList>
            <person name="Kim H.J."/>
            <person name="Triplett B.A."/>
        </authorList>
    </citation>
    <scope>NUCLEOTIDE SEQUENCE [LARGE SCALE GENOMIC DNA]</scope>
    <source>
        <strain evidence="2 3">CGMCC 4.2132</strain>
    </source>
</reference>
<feature type="region of interest" description="Disordered" evidence="1">
    <location>
        <begin position="91"/>
        <end position="111"/>
    </location>
</feature>
<sequence>MLWRSRRRILVYCDGPDVRDAEADFRAAIETDEGALYYYAVFPGENGRLDEAADRCPPQFEWRGTTSRPDGWWILNPGAGALGIRRVTGFSSTGNSLPWWPSVSGGPSRSR</sequence>
<dbReference type="AlphaFoldDB" id="A0A239P9P2"/>
<accession>A0A239P9P2</accession>
<evidence type="ECO:0000313" key="2">
    <source>
        <dbReference type="EMBL" id="SNT63770.1"/>
    </source>
</evidence>
<name>A0A239P9P2_9ACTN</name>
<evidence type="ECO:0000313" key="3">
    <source>
        <dbReference type="Proteomes" id="UP000198282"/>
    </source>
</evidence>
<keyword evidence="3" id="KW-1185">Reference proteome</keyword>
<protein>
    <submittedName>
        <fullName evidence="2">Uncharacterized protein</fullName>
    </submittedName>
</protein>
<evidence type="ECO:0000256" key="1">
    <source>
        <dbReference type="SAM" id="MobiDB-lite"/>
    </source>
</evidence>